<evidence type="ECO:0000256" key="1">
    <source>
        <dbReference type="SAM" id="MobiDB-lite"/>
    </source>
</evidence>
<organism evidence="2 3">
    <name type="scientific">Streptomyces variabilis</name>
    <dbReference type="NCBI Taxonomy" id="67372"/>
    <lineage>
        <taxon>Bacteria</taxon>
        <taxon>Bacillati</taxon>
        <taxon>Actinomycetota</taxon>
        <taxon>Actinomycetes</taxon>
        <taxon>Kitasatosporales</taxon>
        <taxon>Streptomycetaceae</taxon>
        <taxon>Streptomyces</taxon>
        <taxon>Streptomyces griseoincarnatus group</taxon>
    </lineage>
</organism>
<dbReference type="Proteomes" id="UP000629911">
    <property type="component" value="Unassembled WGS sequence"/>
</dbReference>
<dbReference type="EMBL" id="BMTZ01000010">
    <property type="protein sequence ID" value="GGT59050.1"/>
    <property type="molecule type" value="Genomic_DNA"/>
</dbReference>
<protein>
    <submittedName>
        <fullName evidence="2">Uncharacterized protein</fullName>
    </submittedName>
</protein>
<evidence type="ECO:0000313" key="2">
    <source>
        <dbReference type="EMBL" id="GGT59050.1"/>
    </source>
</evidence>
<dbReference type="InterPro" id="IPR045729">
    <property type="entry name" value="DUF6083"/>
</dbReference>
<evidence type="ECO:0000313" key="3">
    <source>
        <dbReference type="Proteomes" id="UP000629911"/>
    </source>
</evidence>
<feature type="region of interest" description="Disordered" evidence="1">
    <location>
        <begin position="151"/>
        <end position="172"/>
    </location>
</feature>
<comment type="caution">
    <text evidence="2">The sequence shown here is derived from an EMBL/GenBank/DDBJ whole genome shotgun (WGS) entry which is preliminary data.</text>
</comment>
<keyword evidence="3" id="KW-1185">Reference proteome</keyword>
<gene>
    <name evidence="2" type="ORF">GCM10010287_36520</name>
</gene>
<proteinExistence type="predicted"/>
<accession>A0ABQ2U124</accession>
<name>A0ABQ2U124_9ACTN</name>
<sequence length="254" mass="28374">MQIAAHSTSRLLRAGQTGRCRSCGNRIDWYQRPDNRPIPSHPTAAATTDVPAACRRHTSNGIAYPHDDGSGWCPRPTASQHRVTNPRQTLLRRHLTVRSHRLIDTGALTPAPSTSSTLTETTSPDRPVVRILLTPYHAQEPVENIRSIAQTRQRHRCTRPSLDPPRPAERWTPLPVQPHHSHPALPGGTMAVHNLNHPPYGEQLRWRTQRCITHTALSAADLPLADRQPLTPLLHTAHIHTQLPHPAPHQPNPR</sequence>
<reference evidence="3" key="1">
    <citation type="journal article" date="2019" name="Int. J. Syst. Evol. Microbiol.">
        <title>The Global Catalogue of Microorganisms (GCM) 10K type strain sequencing project: providing services to taxonomists for standard genome sequencing and annotation.</title>
        <authorList>
            <consortium name="The Broad Institute Genomics Platform"/>
            <consortium name="The Broad Institute Genome Sequencing Center for Infectious Disease"/>
            <person name="Wu L."/>
            <person name="Ma J."/>
        </authorList>
    </citation>
    <scope>NUCLEOTIDE SEQUENCE [LARGE SCALE GENOMIC DNA]</scope>
    <source>
        <strain evidence="3">JCM 4422</strain>
    </source>
</reference>
<dbReference type="Pfam" id="PF19561">
    <property type="entry name" value="DUF6083"/>
    <property type="match status" value="1"/>
</dbReference>